<feature type="domain" description="TonB-dependent receptor-like beta-barrel" evidence="13">
    <location>
        <begin position="382"/>
        <end position="913"/>
    </location>
</feature>
<dbReference type="InterPro" id="IPR037066">
    <property type="entry name" value="Plug_dom_sf"/>
</dbReference>
<evidence type="ECO:0000256" key="9">
    <source>
        <dbReference type="ARBA" id="ARBA00023237"/>
    </source>
</evidence>
<keyword evidence="6 11" id="KW-0798">TonB box</keyword>
<dbReference type="Proteomes" id="UP000444316">
    <property type="component" value="Unassembled WGS sequence"/>
</dbReference>
<dbReference type="SUPFAM" id="SSF56935">
    <property type="entry name" value="Porins"/>
    <property type="match status" value="1"/>
</dbReference>
<keyword evidence="4 10" id="KW-1134">Transmembrane beta strand</keyword>
<evidence type="ECO:0000256" key="11">
    <source>
        <dbReference type="RuleBase" id="RU003357"/>
    </source>
</evidence>
<keyword evidence="9 10" id="KW-0998">Cell outer membrane</keyword>
<comment type="similarity">
    <text evidence="2 10 11">Belongs to the TonB-dependent receptor family.</text>
</comment>
<dbReference type="AlphaFoldDB" id="A0A845I077"/>
<dbReference type="InterPro" id="IPR000531">
    <property type="entry name" value="Beta-barrel_TonB"/>
</dbReference>
<keyword evidence="8 15" id="KW-0675">Receptor</keyword>
<dbReference type="Gene3D" id="2.40.170.20">
    <property type="entry name" value="TonB-dependent receptor, beta-barrel domain"/>
    <property type="match status" value="1"/>
</dbReference>
<organism evidence="15 16">
    <name type="scientific">Duganella fentianensis</name>
    <dbReference type="NCBI Taxonomy" id="2692177"/>
    <lineage>
        <taxon>Bacteria</taxon>
        <taxon>Pseudomonadati</taxon>
        <taxon>Pseudomonadota</taxon>
        <taxon>Betaproteobacteria</taxon>
        <taxon>Burkholderiales</taxon>
        <taxon>Oxalobacteraceae</taxon>
        <taxon>Telluria group</taxon>
        <taxon>Duganella</taxon>
    </lineage>
</organism>
<protein>
    <submittedName>
        <fullName evidence="15">TonB-dependent receptor</fullName>
    </submittedName>
</protein>
<evidence type="ECO:0000256" key="10">
    <source>
        <dbReference type="PROSITE-ProRule" id="PRU01360"/>
    </source>
</evidence>
<evidence type="ECO:0000256" key="5">
    <source>
        <dbReference type="ARBA" id="ARBA00022692"/>
    </source>
</evidence>
<comment type="caution">
    <text evidence="15">The sequence shown here is derived from an EMBL/GenBank/DDBJ whole genome shotgun (WGS) entry which is preliminary data.</text>
</comment>
<dbReference type="Gene3D" id="2.170.130.10">
    <property type="entry name" value="TonB-dependent receptor, plug domain"/>
    <property type="match status" value="1"/>
</dbReference>
<evidence type="ECO:0000256" key="2">
    <source>
        <dbReference type="ARBA" id="ARBA00009810"/>
    </source>
</evidence>
<accession>A0A845I077</accession>
<comment type="subcellular location">
    <subcellularLocation>
        <location evidence="1 10">Cell outer membrane</location>
        <topology evidence="1 10">Multi-pass membrane protein</topology>
    </subcellularLocation>
</comment>
<evidence type="ECO:0000256" key="7">
    <source>
        <dbReference type="ARBA" id="ARBA00023136"/>
    </source>
</evidence>
<feature type="domain" description="TonB-dependent receptor plug" evidence="14">
    <location>
        <begin position="60"/>
        <end position="178"/>
    </location>
</feature>
<sequence length="944" mass="101511">MRVVCNYHSGIVLKNINLKKNALSIALAVAFTPAVHAQETAEPKIQRVEITGSSIKRTDSETAASVQVLSRKDIERTGEHTVLGLLNSTAAISTSLNSASSSSSGFATGSSGVSMRGLGKVSTLVLVNGRRIAPYGLADGAQENFTNLDAIATDAIERIEILKDGASAIYGSDAIAGVINIILRKDYQGGKVQVNYEATDGFADRRNRSVSAIYGFGDVEENGFNTYLTFEGYKRDGYTQGELASRYPAWQRQTPGRSTWDAKSTYSPTGNYFLSSTNIVAAPGCPASAIDPSDKLCKFDVLQYSGLTTDNKRYAAASNTRFKIGRDIDASFEITTAGATNDYIVAPLGVSNNYATTQSFVWYNALAGKMVGPFTYPKLPVGNNGNPYNFPVEYRARLMDTGDGFNFNRTESDQSRFMLALNGTLGNFDWKSAVGHMTSSATKSTRAPSAKGYTDAILNNTYKFGQKNDVALLNSMFPVRTTEGEAKIEFIDATITGEVMQLPAGPLSIAVGTDIRRSSYEMKSSDNVLGGELVGVFGLQVKDRQSQYAVFTEATIPVVKRVELSAALRADKTSGVEAHLSPKLGAKVQALDSLLLRATAAGGFRAPNIVETGNGLGRSAVSNNVVDQRRCPIASELNNIIQKSGATAAEKALANTYRNNDCLASLPSFTTSNPDLKPETSRSYTLGLVLEPVKNWTLALDYYSIERKDEISPRSVADVLKNEAALPAGQLIRMDNSATDNEFLALVRKYAPGTATNFQGIGKLGMLYNPYVNSGKTRASGFDFDASGKFKIANVGDVALKLDGTYALKYQSFLVADNAYGMNGAGSYDGGPRLRMKLRGSLSSGKVDQGVTVNYRGAWSPNSDDAPTYCETSKVAADQMAACGKVRAYATVDYNLTYTLSKNVKLSAYINNLLNQDTPVNYREGITAANMLFRTLGLSAAYTF</sequence>
<name>A0A845I077_9BURK</name>
<dbReference type="PANTHER" id="PTHR47234">
    <property type="match status" value="1"/>
</dbReference>
<keyword evidence="12" id="KW-0732">Signal</keyword>
<keyword evidence="3 10" id="KW-0813">Transport</keyword>
<evidence type="ECO:0000256" key="4">
    <source>
        <dbReference type="ARBA" id="ARBA00022452"/>
    </source>
</evidence>
<evidence type="ECO:0000259" key="14">
    <source>
        <dbReference type="Pfam" id="PF07715"/>
    </source>
</evidence>
<evidence type="ECO:0000256" key="3">
    <source>
        <dbReference type="ARBA" id="ARBA00022448"/>
    </source>
</evidence>
<evidence type="ECO:0000256" key="6">
    <source>
        <dbReference type="ARBA" id="ARBA00023077"/>
    </source>
</evidence>
<dbReference type="EMBL" id="WWCL01000003">
    <property type="protein sequence ID" value="MYN46532.1"/>
    <property type="molecule type" value="Genomic_DNA"/>
</dbReference>
<dbReference type="GO" id="GO:0009279">
    <property type="term" value="C:cell outer membrane"/>
    <property type="evidence" value="ECO:0007669"/>
    <property type="project" value="UniProtKB-SubCell"/>
</dbReference>
<evidence type="ECO:0000259" key="13">
    <source>
        <dbReference type="Pfam" id="PF00593"/>
    </source>
</evidence>
<dbReference type="Pfam" id="PF00593">
    <property type="entry name" value="TonB_dep_Rec_b-barrel"/>
    <property type="match status" value="1"/>
</dbReference>
<evidence type="ECO:0000256" key="12">
    <source>
        <dbReference type="SAM" id="SignalP"/>
    </source>
</evidence>
<evidence type="ECO:0000256" key="8">
    <source>
        <dbReference type="ARBA" id="ARBA00023170"/>
    </source>
</evidence>
<dbReference type="InterPro" id="IPR036942">
    <property type="entry name" value="Beta-barrel_TonB_sf"/>
</dbReference>
<evidence type="ECO:0000256" key="1">
    <source>
        <dbReference type="ARBA" id="ARBA00004571"/>
    </source>
</evidence>
<dbReference type="Pfam" id="PF07715">
    <property type="entry name" value="Plug"/>
    <property type="match status" value="1"/>
</dbReference>
<evidence type="ECO:0000313" key="15">
    <source>
        <dbReference type="EMBL" id="MYN46532.1"/>
    </source>
</evidence>
<feature type="signal peptide" evidence="12">
    <location>
        <begin position="1"/>
        <end position="37"/>
    </location>
</feature>
<gene>
    <name evidence="15" type="ORF">GTP23_15905</name>
</gene>
<evidence type="ECO:0000313" key="16">
    <source>
        <dbReference type="Proteomes" id="UP000444316"/>
    </source>
</evidence>
<dbReference type="InterPro" id="IPR039426">
    <property type="entry name" value="TonB-dep_rcpt-like"/>
</dbReference>
<dbReference type="PROSITE" id="PS52016">
    <property type="entry name" value="TONB_DEPENDENT_REC_3"/>
    <property type="match status" value="1"/>
</dbReference>
<keyword evidence="7 10" id="KW-0472">Membrane</keyword>
<keyword evidence="16" id="KW-1185">Reference proteome</keyword>
<dbReference type="InterPro" id="IPR012910">
    <property type="entry name" value="Plug_dom"/>
</dbReference>
<proteinExistence type="inferred from homology"/>
<reference evidence="15" key="1">
    <citation type="submission" date="2019-12" db="EMBL/GenBank/DDBJ databases">
        <title>Novel species isolated from a subtropical stream in China.</title>
        <authorList>
            <person name="Lu H."/>
        </authorList>
    </citation>
    <scope>NUCLEOTIDE SEQUENCE [LARGE SCALE GENOMIC DNA]</scope>
    <source>
        <strain evidence="15">FT93W</strain>
    </source>
</reference>
<keyword evidence="5 10" id="KW-0812">Transmembrane</keyword>
<feature type="chain" id="PRO_5032697202" evidence="12">
    <location>
        <begin position="38"/>
        <end position="944"/>
    </location>
</feature>
<dbReference type="PANTHER" id="PTHR47234:SF2">
    <property type="entry name" value="TONB-DEPENDENT RECEPTOR"/>
    <property type="match status" value="1"/>
</dbReference>